<accession>A0AAD1VJW4</accession>
<reference evidence="1" key="1">
    <citation type="submission" date="2022-03" db="EMBL/GenBank/DDBJ databases">
        <authorList>
            <person name="Alioto T."/>
            <person name="Alioto T."/>
            <person name="Gomez Garrido J."/>
        </authorList>
    </citation>
    <scope>NUCLEOTIDE SEQUENCE</scope>
</reference>
<dbReference type="EMBL" id="OW240912">
    <property type="protein sequence ID" value="CAH2218775.1"/>
    <property type="molecule type" value="Genomic_DNA"/>
</dbReference>
<dbReference type="AlphaFoldDB" id="A0AAD1VJW4"/>
<feature type="non-terminal residue" evidence="1">
    <location>
        <position position="1"/>
    </location>
</feature>
<name>A0AAD1VJW4_PELCU</name>
<feature type="non-terminal residue" evidence="1">
    <location>
        <position position="99"/>
    </location>
</feature>
<organism evidence="1 2">
    <name type="scientific">Pelobates cultripes</name>
    <name type="common">Western spadefoot toad</name>
    <dbReference type="NCBI Taxonomy" id="61616"/>
    <lineage>
        <taxon>Eukaryota</taxon>
        <taxon>Metazoa</taxon>
        <taxon>Chordata</taxon>
        <taxon>Craniata</taxon>
        <taxon>Vertebrata</taxon>
        <taxon>Euteleostomi</taxon>
        <taxon>Amphibia</taxon>
        <taxon>Batrachia</taxon>
        <taxon>Anura</taxon>
        <taxon>Pelobatoidea</taxon>
        <taxon>Pelobatidae</taxon>
        <taxon>Pelobates</taxon>
    </lineage>
</organism>
<proteinExistence type="predicted"/>
<gene>
    <name evidence="1" type="ORF">PECUL_23A031334</name>
</gene>
<sequence length="99" mass="10955">LPAPSGMAFVMARGNLSRASSILEIYADRNALNACTVGVDCSEPTIHIKIHNLMNIQWIYTNGRSGTKYRIAVRETNDLSYPLSLLVPIPELDFSLSYP</sequence>
<dbReference type="Proteomes" id="UP001295444">
    <property type="component" value="Chromosome 01"/>
</dbReference>
<keyword evidence="2" id="KW-1185">Reference proteome</keyword>
<evidence type="ECO:0000313" key="1">
    <source>
        <dbReference type="EMBL" id="CAH2218775.1"/>
    </source>
</evidence>
<protein>
    <submittedName>
        <fullName evidence="1">Uncharacterized protein</fullName>
    </submittedName>
</protein>
<evidence type="ECO:0000313" key="2">
    <source>
        <dbReference type="Proteomes" id="UP001295444"/>
    </source>
</evidence>